<organism evidence="1 2">
    <name type="scientific">Muribaculum caecicola</name>
    <dbReference type="NCBI Taxonomy" id="3038144"/>
    <lineage>
        <taxon>Bacteria</taxon>
        <taxon>Pseudomonadati</taxon>
        <taxon>Bacteroidota</taxon>
        <taxon>Bacteroidia</taxon>
        <taxon>Bacteroidales</taxon>
        <taxon>Muribaculaceae</taxon>
        <taxon>Muribaculum</taxon>
    </lineage>
</organism>
<dbReference type="Proteomes" id="UP000305401">
    <property type="component" value="Unassembled WGS sequence"/>
</dbReference>
<proteinExistence type="predicted"/>
<name>A0AC61S7J6_9BACT</name>
<keyword evidence="2" id="KW-1185">Reference proteome</keyword>
<reference evidence="1" key="1">
    <citation type="submission" date="2019-04" db="EMBL/GenBank/DDBJ databases">
        <title>Microbes associate with the intestines of laboratory mice.</title>
        <authorList>
            <person name="Navarre W."/>
            <person name="Wong E."/>
            <person name="Huang K.C."/>
            <person name="Tropini C."/>
            <person name="Ng K."/>
            <person name="Yu B."/>
        </authorList>
    </citation>
    <scope>NUCLEOTIDE SEQUENCE</scope>
    <source>
        <strain evidence="1">NM86_A22</strain>
    </source>
</reference>
<gene>
    <name evidence="1" type="ORF">E5990_02630</name>
</gene>
<accession>A0AC61S7J6</accession>
<evidence type="ECO:0000313" key="2">
    <source>
        <dbReference type="Proteomes" id="UP000305401"/>
    </source>
</evidence>
<comment type="caution">
    <text evidence="1">The sequence shown here is derived from an EMBL/GenBank/DDBJ whole genome shotgun (WGS) entry which is preliminary data.</text>
</comment>
<sequence length="80" mass="9063">MVEAEPTAAAPKISAALAAPFFVDTDLVSFNLLDEVVFSVSILSWYYFVSEAKLRLTVPPMQVFQYILVEVHVFFDEIQF</sequence>
<protein>
    <submittedName>
        <fullName evidence="1">Uncharacterized protein</fullName>
    </submittedName>
</protein>
<evidence type="ECO:0000313" key="1">
    <source>
        <dbReference type="EMBL" id="THG54478.1"/>
    </source>
</evidence>
<dbReference type="EMBL" id="SSTG01000017">
    <property type="protein sequence ID" value="THG54478.1"/>
    <property type="molecule type" value="Genomic_DNA"/>
</dbReference>